<evidence type="ECO:0000313" key="5">
    <source>
        <dbReference type="Proteomes" id="UP001652623"/>
    </source>
</evidence>
<keyword evidence="1" id="KW-0433">Leucine-rich repeat</keyword>
<name>A0ABM4A2P0_ZIZJJ</name>
<dbReference type="GeneID" id="132800758"/>
<evidence type="ECO:0000256" key="2">
    <source>
        <dbReference type="ARBA" id="ARBA00022821"/>
    </source>
</evidence>
<dbReference type="InterPro" id="IPR056789">
    <property type="entry name" value="LRR_R13L1-DRL21"/>
</dbReference>
<dbReference type="Proteomes" id="UP001652623">
    <property type="component" value="Chromosome 2"/>
</dbReference>
<reference evidence="6" key="1">
    <citation type="submission" date="2025-08" db="UniProtKB">
        <authorList>
            <consortium name="RefSeq"/>
        </authorList>
    </citation>
    <scope>IDENTIFICATION</scope>
    <source>
        <tissue evidence="6">Seedling</tissue>
    </source>
</reference>
<feature type="domain" description="NB-ARC" evidence="3">
    <location>
        <begin position="2"/>
        <end position="62"/>
    </location>
</feature>
<feature type="domain" description="R13L1/DRL21-like LRR repeat region" evidence="4">
    <location>
        <begin position="67"/>
        <end position="133"/>
    </location>
</feature>
<evidence type="ECO:0000313" key="6">
    <source>
        <dbReference type="RefSeq" id="XP_060671001.1"/>
    </source>
</evidence>
<evidence type="ECO:0000259" key="4">
    <source>
        <dbReference type="Pfam" id="PF25019"/>
    </source>
</evidence>
<evidence type="ECO:0000256" key="1">
    <source>
        <dbReference type="ARBA" id="ARBA00022614"/>
    </source>
</evidence>
<organism evidence="5 6">
    <name type="scientific">Ziziphus jujuba</name>
    <name type="common">Chinese jujube</name>
    <name type="synonym">Ziziphus sativa</name>
    <dbReference type="NCBI Taxonomy" id="326968"/>
    <lineage>
        <taxon>Eukaryota</taxon>
        <taxon>Viridiplantae</taxon>
        <taxon>Streptophyta</taxon>
        <taxon>Embryophyta</taxon>
        <taxon>Tracheophyta</taxon>
        <taxon>Spermatophyta</taxon>
        <taxon>Magnoliopsida</taxon>
        <taxon>eudicotyledons</taxon>
        <taxon>Gunneridae</taxon>
        <taxon>Pentapetalae</taxon>
        <taxon>rosids</taxon>
        <taxon>fabids</taxon>
        <taxon>Rosales</taxon>
        <taxon>Rhamnaceae</taxon>
        <taxon>Paliureae</taxon>
        <taxon>Ziziphus</taxon>
    </lineage>
</organism>
<dbReference type="PANTHER" id="PTHR36766:SF40">
    <property type="entry name" value="DISEASE RESISTANCE PROTEIN RGA3"/>
    <property type="match status" value="1"/>
</dbReference>
<accession>A0ABM4A2P0</accession>
<dbReference type="PANTHER" id="PTHR36766">
    <property type="entry name" value="PLANT BROAD-SPECTRUM MILDEW RESISTANCE PROTEIN RPW8"/>
    <property type="match status" value="1"/>
</dbReference>
<protein>
    <submittedName>
        <fullName evidence="6">Disease resistance RPP13-like protein 3</fullName>
    </submittedName>
</protein>
<dbReference type="Pfam" id="PF25019">
    <property type="entry name" value="LRR_R13L1-DRL21"/>
    <property type="match status" value="1"/>
</dbReference>
<sequence>MDYKRWCDLRSSFESSTHGSKIIMTTHSSKVALDLGTIPEHNLHILSEDDCWKLFRRHAFNNVEQGVSSDLEVIGLENVVNVENDSEANLTDKKHITELELGWNVDIDDSVNAHNVLDRLPPHTEHKELYICNIFI</sequence>
<dbReference type="SUPFAM" id="SSF52540">
    <property type="entry name" value="P-loop containing nucleoside triphosphate hydrolases"/>
    <property type="match status" value="1"/>
</dbReference>
<dbReference type="InterPro" id="IPR002182">
    <property type="entry name" value="NB-ARC"/>
</dbReference>
<gene>
    <name evidence="6" type="primary">LOC132800758</name>
</gene>
<evidence type="ECO:0000259" key="3">
    <source>
        <dbReference type="Pfam" id="PF00931"/>
    </source>
</evidence>
<keyword evidence="5" id="KW-1185">Reference proteome</keyword>
<keyword evidence="2" id="KW-0611">Plant defense</keyword>
<proteinExistence type="predicted"/>
<dbReference type="InterPro" id="IPR027417">
    <property type="entry name" value="P-loop_NTPase"/>
</dbReference>
<dbReference type="RefSeq" id="XP_060671001.1">
    <property type="nucleotide sequence ID" value="XM_060815018.1"/>
</dbReference>
<dbReference type="Pfam" id="PF00931">
    <property type="entry name" value="NB-ARC"/>
    <property type="match status" value="1"/>
</dbReference>